<sequence>MQRAFRSGRGSSEEVGDAMPSSNHRSGSGADDENRELVLGLIAAPGPATELASSLLPDLPDQLALRVPNVRWVVQLVSDRLVQPPVDPDGVIQAAREKLLNEGWHLAVYITDLPLETDRRPVIAYTSPTHGVAVLSLPALGPADVRRRALRAIVRLVSALLTQYGDTGWGTGAGHERRPVSAQELAELGRHVEEDQHGIRLLANVISGNFRLLLGMLRANRPWRAVIRLSSVAVAALGIAVLSLVNGFIWMIADSGGVLRLTALTIASVLALVLTLVIGGKLPEEIPRSEDRKELPGAKEQVILFNAVTVITVVIGVVALYLILFALTVIVSLLLLPPDQIARQLGHPIDAANLLAIAWLTASLATVGGALGAGLEKSSRIREVAYTYRPDRELSRHG</sequence>
<feature type="transmembrane region" description="Helical" evidence="2">
    <location>
        <begin position="356"/>
        <end position="375"/>
    </location>
</feature>
<evidence type="ECO:0000256" key="1">
    <source>
        <dbReference type="SAM" id="MobiDB-lite"/>
    </source>
</evidence>
<proteinExistence type="predicted"/>
<dbReference type="Proteomes" id="UP000586918">
    <property type="component" value="Unassembled WGS sequence"/>
</dbReference>
<feature type="transmembrane region" description="Helical" evidence="2">
    <location>
        <begin position="303"/>
        <end position="336"/>
    </location>
</feature>
<dbReference type="EMBL" id="JAAXKZ010000030">
    <property type="protein sequence ID" value="NMH92039.1"/>
    <property type="molecule type" value="Genomic_DNA"/>
</dbReference>
<keyword evidence="2" id="KW-1133">Transmembrane helix</keyword>
<keyword evidence="4" id="KW-1185">Reference proteome</keyword>
<accession>A0A848DHL0</accession>
<evidence type="ECO:0000313" key="3">
    <source>
        <dbReference type="EMBL" id="NMH92039.1"/>
    </source>
</evidence>
<reference evidence="3 4" key="1">
    <citation type="submission" date="2020-04" db="EMBL/GenBank/DDBJ databases">
        <authorList>
            <person name="Klaysubun C."/>
            <person name="Duangmal K."/>
            <person name="Lipun K."/>
        </authorList>
    </citation>
    <scope>NUCLEOTIDE SEQUENCE [LARGE SCALE GENOMIC DNA]</scope>
    <source>
        <strain evidence="3 4">DSM 45300</strain>
    </source>
</reference>
<keyword evidence="2" id="KW-0812">Transmembrane</keyword>
<gene>
    <name evidence="3" type="ORF">HF519_10745</name>
</gene>
<feature type="transmembrane region" description="Helical" evidence="2">
    <location>
        <begin position="258"/>
        <end position="282"/>
    </location>
</feature>
<dbReference type="AlphaFoldDB" id="A0A848DHL0"/>
<organism evidence="3 4">
    <name type="scientific">Pseudonocardia bannensis</name>
    <dbReference type="NCBI Taxonomy" id="630973"/>
    <lineage>
        <taxon>Bacteria</taxon>
        <taxon>Bacillati</taxon>
        <taxon>Actinomycetota</taxon>
        <taxon>Actinomycetes</taxon>
        <taxon>Pseudonocardiales</taxon>
        <taxon>Pseudonocardiaceae</taxon>
        <taxon>Pseudonocardia</taxon>
    </lineage>
</organism>
<name>A0A848DHL0_9PSEU</name>
<feature type="transmembrane region" description="Helical" evidence="2">
    <location>
        <begin position="226"/>
        <end position="252"/>
    </location>
</feature>
<feature type="region of interest" description="Disordered" evidence="1">
    <location>
        <begin position="1"/>
        <end position="31"/>
    </location>
</feature>
<evidence type="ECO:0000256" key="2">
    <source>
        <dbReference type="SAM" id="Phobius"/>
    </source>
</evidence>
<comment type="caution">
    <text evidence="3">The sequence shown here is derived from an EMBL/GenBank/DDBJ whole genome shotgun (WGS) entry which is preliminary data.</text>
</comment>
<keyword evidence="2" id="KW-0472">Membrane</keyword>
<dbReference type="RefSeq" id="WP_169412707.1">
    <property type="nucleotide sequence ID" value="NZ_JAAXKZ010000030.1"/>
</dbReference>
<protein>
    <submittedName>
        <fullName evidence="3">Uncharacterized protein</fullName>
    </submittedName>
</protein>
<evidence type="ECO:0000313" key="4">
    <source>
        <dbReference type="Proteomes" id="UP000586918"/>
    </source>
</evidence>